<feature type="non-terminal residue" evidence="1">
    <location>
        <position position="1"/>
    </location>
</feature>
<keyword evidence="2" id="KW-1185">Reference proteome</keyword>
<gene>
    <name evidence="1" type="ORF">HaLaN_32014</name>
</gene>
<dbReference type="EMBL" id="BLLF01007059">
    <property type="protein sequence ID" value="GFH32745.1"/>
    <property type="molecule type" value="Genomic_DNA"/>
</dbReference>
<evidence type="ECO:0000313" key="1">
    <source>
        <dbReference type="EMBL" id="GFH32745.1"/>
    </source>
</evidence>
<accession>A0A6A0AJT1</accession>
<dbReference type="PANTHER" id="PTHR14690:SF0">
    <property type="entry name" value="IQ MOTIF CONTAINING WITH AAA DOMAIN 1"/>
    <property type="match status" value="1"/>
</dbReference>
<dbReference type="PANTHER" id="PTHR14690">
    <property type="entry name" value="IQ MOTIF CONTAINING WITH AAA DOMAIN 1"/>
    <property type="match status" value="1"/>
</dbReference>
<sequence length="175" mass="20327">MWREGMMELLDQLEAENPEDTALAPKDLSEWACIYIKYIQILRKLETAYDQMVHPQKRLDMRKALEACIGRQLEIRHWMVKLNRGLDFVSLDDILVDLKLSPDVLEVPVPKYFIEDRAKELDDRDKFLEALVEKYNVKAPQHSPIIRIGAPLPEEEAIMIIQKNERGEGTGQLGK</sequence>
<dbReference type="AlphaFoldDB" id="A0A6A0AJT1"/>
<comment type="caution">
    <text evidence="1">The sequence shown here is derived from an EMBL/GenBank/DDBJ whole genome shotgun (WGS) entry which is preliminary data.</text>
</comment>
<protein>
    <submittedName>
        <fullName evidence="1">ATPase_AAA_core domain-containing protein</fullName>
    </submittedName>
</protein>
<evidence type="ECO:0000313" key="2">
    <source>
        <dbReference type="Proteomes" id="UP000485058"/>
    </source>
</evidence>
<reference evidence="1 2" key="1">
    <citation type="submission" date="2020-02" db="EMBL/GenBank/DDBJ databases">
        <title>Draft genome sequence of Haematococcus lacustris strain NIES-144.</title>
        <authorList>
            <person name="Morimoto D."/>
            <person name="Nakagawa S."/>
            <person name="Yoshida T."/>
            <person name="Sawayama S."/>
        </authorList>
    </citation>
    <scope>NUCLEOTIDE SEQUENCE [LARGE SCALE GENOMIC DNA]</scope>
    <source>
        <strain evidence="1 2">NIES-144</strain>
    </source>
</reference>
<proteinExistence type="predicted"/>
<name>A0A6A0AJT1_HAELA</name>
<dbReference type="Proteomes" id="UP000485058">
    <property type="component" value="Unassembled WGS sequence"/>
</dbReference>
<organism evidence="1 2">
    <name type="scientific">Haematococcus lacustris</name>
    <name type="common">Green alga</name>
    <name type="synonym">Haematococcus pluvialis</name>
    <dbReference type="NCBI Taxonomy" id="44745"/>
    <lineage>
        <taxon>Eukaryota</taxon>
        <taxon>Viridiplantae</taxon>
        <taxon>Chlorophyta</taxon>
        <taxon>core chlorophytes</taxon>
        <taxon>Chlorophyceae</taxon>
        <taxon>CS clade</taxon>
        <taxon>Chlamydomonadales</taxon>
        <taxon>Haematococcaceae</taxon>
        <taxon>Haematococcus</taxon>
    </lineage>
</organism>
<dbReference type="InterPro" id="IPR052267">
    <property type="entry name" value="N-DRC_Component"/>
</dbReference>